<keyword evidence="3" id="KW-0378">Hydrolase</keyword>
<proteinExistence type="inferred from homology"/>
<dbReference type="Gene3D" id="3.60.15.10">
    <property type="entry name" value="Ribonuclease Z/Hydroxyacylglutathione hydrolase-like"/>
    <property type="match status" value="1"/>
</dbReference>
<dbReference type="PANTHER" id="PTHR42978:SF6">
    <property type="entry name" value="QUORUM-QUENCHING LACTONASE YTNP-RELATED"/>
    <property type="match status" value="1"/>
</dbReference>
<feature type="domain" description="Metallo-beta-lactamase" evidence="5">
    <location>
        <begin position="56"/>
        <end position="275"/>
    </location>
</feature>
<dbReference type="GO" id="GO:0046872">
    <property type="term" value="F:metal ion binding"/>
    <property type="evidence" value="ECO:0007669"/>
    <property type="project" value="UniProtKB-KW"/>
</dbReference>
<name>A0A829PS26_9MYCO</name>
<dbReference type="InterPro" id="IPR036866">
    <property type="entry name" value="RibonucZ/Hydroxyglut_hydro"/>
</dbReference>
<dbReference type="InterPro" id="IPR001279">
    <property type="entry name" value="Metallo-B-lactamas"/>
</dbReference>
<evidence type="ECO:0000313" key="6">
    <source>
        <dbReference type="EMBL" id="ETZ89943.1"/>
    </source>
</evidence>
<dbReference type="AlphaFoldDB" id="A0A829PS26"/>
<protein>
    <submittedName>
        <fullName evidence="6">Metallo-beta-lactamase superfamily protein</fullName>
    </submittedName>
</protein>
<evidence type="ECO:0000313" key="7">
    <source>
        <dbReference type="Proteomes" id="UP000019854"/>
    </source>
</evidence>
<reference evidence="6 7" key="1">
    <citation type="submission" date="2014-01" db="EMBL/GenBank/DDBJ databases">
        <authorList>
            <person name="Zelazny A."/>
            <person name="Olivier K."/>
            <person name="Sampaio E.P."/>
            <person name="Holland S.M."/>
            <person name="Tallon L.J."/>
            <person name="Sadzewicz L.K."/>
            <person name="Sengamalay N."/>
            <person name="Fraser C.M."/>
            <person name="Hine E."/>
            <person name="Shefchek K.A."/>
            <person name="Das S.P."/>
            <person name="Shallom S.J."/>
            <person name="Agrawal S."/>
            <person name="Tettelin H."/>
        </authorList>
    </citation>
    <scope>NUCLEOTIDE SEQUENCE [LARGE SCALE GENOMIC DNA]</scope>
    <source>
        <strain evidence="6 7">MAB_030201_1075</strain>
    </source>
</reference>
<evidence type="ECO:0000256" key="2">
    <source>
        <dbReference type="ARBA" id="ARBA00022723"/>
    </source>
</evidence>
<dbReference type="InterPro" id="IPR051013">
    <property type="entry name" value="MBL_superfamily_lactonases"/>
</dbReference>
<organism evidence="6 7">
    <name type="scientific">Mycobacteroides abscessus MAB_030201_1075</name>
    <dbReference type="NCBI Taxonomy" id="1335410"/>
    <lineage>
        <taxon>Bacteria</taxon>
        <taxon>Bacillati</taxon>
        <taxon>Actinomycetota</taxon>
        <taxon>Actinomycetes</taxon>
        <taxon>Mycobacteriales</taxon>
        <taxon>Mycobacteriaceae</taxon>
        <taxon>Mycobacteroides</taxon>
        <taxon>Mycobacteroides abscessus</taxon>
    </lineage>
</organism>
<dbReference type="SUPFAM" id="SSF56281">
    <property type="entry name" value="Metallo-hydrolase/oxidoreductase"/>
    <property type="match status" value="1"/>
</dbReference>
<dbReference type="EMBL" id="JAOX01000001">
    <property type="protein sequence ID" value="ETZ89943.1"/>
    <property type="molecule type" value="Genomic_DNA"/>
</dbReference>
<evidence type="ECO:0000256" key="4">
    <source>
        <dbReference type="ARBA" id="ARBA00022833"/>
    </source>
</evidence>
<comment type="caution">
    <text evidence="6">The sequence shown here is derived from an EMBL/GenBank/DDBJ whole genome shotgun (WGS) entry which is preliminary data.</text>
</comment>
<dbReference type="Pfam" id="PF00753">
    <property type="entry name" value="Lactamase_B"/>
    <property type="match status" value="1"/>
</dbReference>
<accession>A0A829PS26</accession>
<comment type="similarity">
    <text evidence="1">Belongs to the metallo-beta-lactamase superfamily.</text>
</comment>
<evidence type="ECO:0000259" key="5">
    <source>
        <dbReference type="SMART" id="SM00849"/>
    </source>
</evidence>
<evidence type="ECO:0000256" key="1">
    <source>
        <dbReference type="ARBA" id="ARBA00007749"/>
    </source>
</evidence>
<gene>
    <name evidence="6" type="ORF">L829_3521</name>
</gene>
<dbReference type="Proteomes" id="UP000019854">
    <property type="component" value="Unassembled WGS sequence"/>
</dbReference>
<dbReference type="PANTHER" id="PTHR42978">
    <property type="entry name" value="QUORUM-QUENCHING LACTONASE YTNP-RELATED-RELATED"/>
    <property type="match status" value="1"/>
</dbReference>
<evidence type="ECO:0000256" key="3">
    <source>
        <dbReference type="ARBA" id="ARBA00022801"/>
    </source>
</evidence>
<dbReference type="SMART" id="SM00849">
    <property type="entry name" value="Lactamase_B"/>
    <property type="match status" value="1"/>
</dbReference>
<sequence>MHTLGSATITQLSELDRWIVNPRKWFPAITDDQLALAGTKYPWSLNADPHHKLVSTLSNYVVQLGALVILVDTGIGNHKPRPGEPDMDMLHTDYAQLFTQAGFAPERVDLVINTHLHPDHCGWNTTWVEDQWLPTYPNARYLFHEVELTNIRSLAAPAKAPTNAMFANLYSDSVEPILQQAKWELVRPGDTIAELNGTTVTLASTPGHTPGHLAVEISDGQQTFLIIGDAFHQPFQLDYPDLPMFADADTSQAMLTRAELVRRCADEGARLLTAHFHTHEPVGVHRTATGELRWAGLTHIAR</sequence>
<dbReference type="CDD" id="cd16277">
    <property type="entry name" value="metallo-hydrolase-like_MBL-fold"/>
    <property type="match status" value="1"/>
</dbReference>
<keyword evidence="2" id="KW-0479">Metal-binding</keyword>
<dbReference type="GO" id="GO:0016787">
    <property type="term" value="F:hydrolase activity"/>
    <property type="evidence" value="ECO:0007669"/>
    <property type="project" value="UniProtKB-KW"/>
</dbReference>
<keyword evidence="4" id="KW-0862">Zinc</keyword>